<evidence type="ECO:0000256" key="10">
    <source>
        <dbReference type="SAM" id="Phobius"/>
    </source>
</evidence>
<dbReference type="PROSITE" id="PS51846">
    <property type="entry name" value="CNNM"/>
    <property type="match status" value="1"/>
</dbReference>
<dbReference type="Pfam" id="PF03471">
    <property type="entry name" value="CorC_HlyC"/>
    <property type="match status" value="1"/>
</dbReference>
<keyword evidence="3 9" id="KW-0812">Transmembrane</keyword>
<gene>
    <name evidence="13" type="ORF">LZC94_04265</name>
</gene>
<reference evidence="13 14" key="1">
    <citation type="submission" date="2021-12" db="EMBL/GenBank/DDBJ databases">
        <title>Discovery of the Pendulisporaceae a myxobacterial family with distinct sporulation behavior and unique specialized metabolism.</title>
        <authorList>
            <person name="Garcia R."/>
            <person name="Popoff A."/>
            <person name="Bader C.D."/>
            <person name="Loehr J."/>
            <person name="Walesch S."/>
            <person name="Walt C."/>
            <person name="Boldt J."/>
            <person name="Bunk B."/>
            <person name="Haeckl F.J.F.P.J."/>
            <person name="Gunesch A.P."/>
            <person name="Birkelbach J."/>
            <person name="Nuebel U."/>
            <person name="Pietschmann T."/>
            <person name="Bach T."/>
            <person name="Mueller R."/>
        </authorList>
    </citation>
    <scope>NUCLEOTIDE SEQUENCE [LARGE SCALE GENOMIC DNA]</scope>
    <source>
        <strain evidence="13 14">MSr11954</strain>
    </source>
</reference>
<evidence type="ECO:0000256" key="2">
    <source>
        <dbReference type="ARBA" id="ARBA00022475"/>
    </source>
</evidence>
<dbReference type="EMBL" id="CP089984">
    <property type="protein sequence ID" value="WXB16496.1"/>
    <property type="molecule type" value="Genomic_DNA"/>
</dbReference>
<evidence type="ECO:0000313" key="13">
    <source>
        <dbReference type="EMBL" id="WXB16496.1"/>
    </source>
</evidence>
<dbReference type="SUPFAM" id="SSF56176">
    <property type="entry name" value="FAD-binding/transporter-associated domain-like"/>
    <property type="match status" value="1"/>
</dbReference>
<dbReference type="Gene3D" id="3.30.465.10">
    <property type="match status" value="1"/>
</dbReference>
<dbReference type="InterPro" id="IPR044751">
    <property type="entry name" value="Ion_transp-like_CBS"/>
</dbReference>
<dbReference type="CDD" id="cd04590">
    <property type="entry name" value="CBS_pair_CorC_HlyC_assoc"/>
    <property type="match status" value="1"/>
</dbReference>
<keyword evidence="7 9" id="KW-0472">Membrane</keyword>
<comment type="subcellular location">
    <subcellularLocation>
        <location evidence="1">Cell membrane</location>
        <topology evidence="1">Multi-pass membrane protein</topology>
    </subcellularLocation>
</comment>
<evidence type="ECO:0000256" key="5">
    <source>
        <dbReference type="ARBA" id="ARBA00022989"/>
    </source>
</evidence>
<name>A0ABZ2M542_9BACT</name>
<dbReference type="RefSeq" id="WP_394826120.1">
    <property type="nucleotide sequence ID" value="NZ_CP089984.1"/>
</dbReference>
<dbReference type="SUPFAM" id="SSF54631">
    <property type="entry name" value="CBS-domain pair"/>
    <property type="match status" value="1"/>
</dbReference>
<evidence type="ECO:0000256" key="4">
    <source>
        <dbReference type="ARBA" id="ARBA00022737"/>
    </source>
</evidence>
<dbReference type="PANTHER" id="PTHR43099">
    <property type="entry name" value="UPF0053 PROTEIN YRKA"/>
    <property type="match status" value="1"/>
</dbReference>
<dbReference type="InterPro" id="IPR002550">
    <property type="entry name" value="CNNM"/>
</dbReference>
<feature type="domain" description="CBS" evidence="11">
    <location>
        <begin position="223"/>
        <end position="285"/>
    </location>
</feature>
<keyword evidence="14" id="KW-1185">Reference proteome</keyword>
<feature type="domain" description="CNNM transmembrane" evidence="12">
    <location>
        <begin position="3"/>
        <end position="204"/>
    </location>
</feature>
<dbReference type="Proteomes" id="UP001370348">
    <property type="component" value="Chromosome"/>
</dbReference>
<accession>A0ABZ2M542</accession>
<feature type="transmembrane region" description="Helical" evidence="10">
    <location>
        <begin position="106"/>
        <end position="126"/>
    </location>
</feature>
<evidence type="ECO:0000256" key="1">
    <source>
        <dbReference type="ARBA" id="ARBA00004651"/>
    </source>
</evidence>
<dbReference type="InterPro" id="IPR036318">
    <property type="entry name" value="FAD-bd_PCMH-like_sf"/>
</dbReference>
<evidence type="ECO:0000256" key="6">
    <source>
        <dbReference type="ARBA" id="ARBA00023122"/>
    </source>
</evidence>
<dbReference type="PANTHER" id="PTHR43099:SF5">
    <property type="entry name" value="HLYC_CORC FAMILY TRANSPORTER"/>
    <property type="match status" value="1"/>
</dbReference>
<dbReference type="InterPro" id="IPR051676">
    <property type="entry name" value="UPF0053_domain"/>
</dbReference>
<evidence type="ECO:0000256" key="7">
    <source>
        <dbReference type="ARBA" id="ARBA00023136"/>
    </source>
</evidence>
<dbReference type="InterPro" id="IPR000644">
    <property type="entry name" value="CBS_dom"/>
</dbReference>
<keyword evidence="4" id="KW-0677">Repeat</keyword>
<dbReference type="InterPro" id="IPR016169">
    <property type="entry name" value="FAD-bd_PCMH_sub2"/>
</dbReference>
<dbReference type="SMART" id="SM01091">
    <property type="entry name" value="CorC_HlyC"/>
    <property type="match status" value="1"/>
</dbReference>
<organism evidence="13 14">
    <name type="scientific">Pendulispora albinea</name>
    <dbReference type="NCBI Taxonomy" id="2741071"/>
    <lineage>
        <taxon>Bacteria</taxon>
        <taxon>Pseudomonadati</taxon>
        <taxon>Myxococcota</taxon>
        <taxon>Myxococcia</taxon>
        <taxon>Myxococcales</taxon>
        <taxon>Sorangiineae</taxon>
        <taxon>Pendulisporaceae</taxon>
        <taxon>Pendulispora</taxon>
    </lineage>
</organism>
<protein>
    <submittedName>
        <fullName evidence="13">Hemolysin family protein</fullName>
    </submittedName>
</protein>
<proteinExistence type="predicted"/>
<evidence type="ECO:0000256" key="3">
    <source>
        <dbReference type="ARBA" id="ARBA00022692"/>
    </source>
</evidence>
<keyword evidence="2" id="KW-1003">Cell membrane</keyword>
<evidence type="ECO:0000259" key="11">
    <source>
        <dbReference type="PROSITE" id="PS51371"/>
    </source>
</evidence>
<feature type="transmembrane region" description="Helical" evidence="10">
    <location>
        <begin position="63"/>
        <end position="86"/>
    </location>
</feature>
<dbReference type="PROSITE" id="PS51371">
    <property type="entry name" value="CBS"/>
    <property type="match status" value="1"/>
</dbReference>
<dbReference type="Gene3D" id="3.10.580.10">
    <property type="entry name" value="CBS-domain"/>
    <property type="match status" value="1"/>
</dbReference>
<dbReference type="InterPro" id="IPR046342">
    <property type="entry name" value="CBS_dom_sf"/>
</dbReference>
<sequence>MTATTEIALEMLVLFGLTLANGFFSGAEIAVVSVRETRLRHLAEQGSGAARAALRLREKPERFLATVQVGITVIGASAGAFGGAVLEEPVAIALRKVGLGAASNQFAFALVVALISVLSIVVGELVPKSLALRSSERVALVVSRPLYLLSRAARPLIWFLTALSNLLLRPFRDQTTFTETRFSPEELRHLVDEAAAAGTVDEQTGKIAVRAIDLGGLRAYSVMIPQNHVVWLSSLATRDEVERTLREQPHARYPILDREQQVLGYVLAHELYRQLLDGAFHLGAITREIPIFPERARAVDVLRTLQQSRSEIGILVDESGAPSGLVSIEILAEELFGEMTAENEAPSIDIAPSSDAPPASPRDGQGTQAFLVRGETPLHQINRELGLEFPIEASASTLGGLVLSAYGGFPARGARVTLPGGVQAEVVEASPRRVLLVRMQLRRAPLS</sequence>
<evidence type="ECO:0000256" key="8">
    <source>
        <dbReference type="PROSITE-ProRule" id="PRU00703"/>
    </source>
</evidence>
<dbReference type="InterPro" id="IPR005170">
    <property type="entry name" value="Transptr-assoc_dom"/>
</dbReference>
<keyword evidence="5 9" id="KW-1133">Transmembrane helix</keyword>
<evidence type="ECO:0000313" key="14">
    <source>
        <dbReference type="Proteomes" id="UP001370348"/>
    </source>
</evidence>
<feature type="transmembrane region" description="Helical" evidence="10">
    <location>
        <begin position="12"/>
        <end position="32"/>
    </location>
</feature>
<evidence type="ECO:0000259" key="12">
    <source>
        <dbReference type="PROSITE" id="PS51846"/>
    </source>
</evidence>
<keyword evidence="6 8" id="KW-0129">CBS domain</keyword>
<dbReference type="Pfam" id="PF01595">
    <property type="entry name" value="CNNM"/>
    <property type="match status" value="1"/>
</dbReference>
<evidence type="ECO:0000256" key="9">
    <source>
        <dbReference type="PROSITE-ProRule" id="PRU01193"/>
    </source>
</evidence>